<dbReference type="PANTHER" id="PTHR12596">
    <property type="entry name" value="EXPORTIN 4,7-RELATED"/>
    <property type="match status" value="1"/>
</dbReference>
<dbReference type="GO" id="GO:0005737">
    <property type="term" value="C:cytoplasm"/>
    <property type="evidence" value="ECO:0000318"/>
    <property type="project" value="GO_Central"/>
</dbReference>
<dbReference type="STRING" id="684364.F4NZ37"/>
<dbReference type="OMA" id="SCKSIFH"/>
<dbReference type="AlphaFoldDB" id="F4NZ37"/>
<dbReference type="Proteomes" id="UP000007241">
    <property type="component" value="Unassembled WGS sequence"/>
</dbReference>
<evidence type="ECO:0000256" key="1">
    <source>
        <dbReference type="ARBA" id="ARBA00004123"/>
    </source>
</evidence>
<name>F4NZ37_BATDJ</name>
<keyword evidence="5" id="KW-0963">Cytoplasm</keyword>
<dbReference type="Gene3D" id="1.25.10.10">
    <property type="entry name" value="Leucine-rich Repeat Variant"/>
    <property type="match status" value="2"/>
</dbReference>
<dbReference type="GO" id="GO:0031267">
    <property type="term" value="F:small GTPase binding"/>
    <property type="evidence" value="ECO:0007669"/>
    <property type="project" value="InterPro"/>
</dbReference>
<dbReference type="InterPro" id="IPR011989">
    <property type="entry name" value="ARM-like"/>
</dbReference>
<dbReference type="GO" id="GO:0005049">
    <property type="term" value="F:nuclear export signal receptor activity"/>
    <property type="evidence" value="ECO:0000318"/>
    <property type="project" value="GO_Central"/>
</dbReference>
<reference evidence="10 11" key="1">
    <citation type="submission" date="2009-12" db="EMBL/GenBank/DDBJ databases">
        <title>The draft genome of Batrachochytrium dendrobatidis.</title>
        <authorList>
            <consortium name="US DOE Joint Genome Institute (JGI-PGF)"/>
            <person name="Kuo A."/>
            <person name="Salamov A."/>
            <person name="Schmutz J."/>
            <person name="Lucas S."/>
            <person name="Pitluck S."/>
            <person name="Rosenblum E."/>
            <person name="Stajich J."/>
            <person name="Eisen M."/>
            <person name="Grigoriev I.V."/>
        </authorList>
    </citation>
    <scope>NUCLEOTIDE SEQUENCE [LARGE SCALE GENOMIC DNA]</scope>
    <source>
        <strain evidence="11">JAM81 / FGSC 10211</strain>
    </source>
</reference>
<feature type="domain" description="Importin N-terminal" evidence="9">
    <location>
        <begin position="38"/>
        <end position="104"/>
    </location>
</feature>
<accession>F4NZ37</accession>
<evidence type="ECO:0000256" key="5">
    <source>
        <dbReference type="ARBA" id="ARBA00022490"/>
    </source>
</evidence>
<protein>
    <recommendedName>
        <fullName evidence="8">Exportin-4</fullName>
    </recommendedName>
</protein>
<evidence type="ECO:0000256" key="8">
    <source>
        <dbReference type="ARBA" id="ARBA00040444"/>
    </source>
</evidence>
<dbReference type="InterPro" id="IPR016024">
    <property type="entry name" value="ARM-type_fold"/>
</dbReference>
<dbReference type="GO" id="GO:0005643">
    <property type="term" value="C:nuclear pore"/>
    <property type="evidence" value="ECO:0000318"/>
    <property type="project" value="GO_Central"/>
</dbReference>
<evidence type="ECO:0000313" key="11">
    <source>
        <dbReference type="Proteomes" id="UP000007241"/>
    </source>
</evidence>
<comment type="subcellular location">
    <subcellularLocation>
        <location evidence="2">Cytoplasm</location>
    </subcellularLocation>
    <subcellularLocation>
        <location evidence="1">Nucleus</location>
    </subcellularLocation>
</comment>
<dbReference type="OrthoDB" id="5548448at2759"/>
<dbReference type="EMBL" id="GL882881">
    <property type="protein sequence ID" value="EGF82134.1"/>
    <property type="molecule type" value="Genomic_DNA"/>
</dbReference>
<dbReference type="Pfam" id="PF03810">
    <property type="entry name" value="IBN_N"/>
    <property type="match status" value="1"/>
</dbReference>
<evidence type="ECO:0000256" key="7">
    <source>
        <dbReference type="ARBA" id="ARBA00023242"/>
    </source>
</evidence>
<keyword evidence="4" id="KW-0813">Transport</keyword>
<dbReference type="PROSITE" id="PS50166">
    <property type="entry name" value="IMPORTIN_B_NT"/>
    <property type="match status" value="1"/>
</dbReference>
<gene>
    <name evidence="10" type="ORF">BATDEDRAFT_23462</name>
</gene>
<dbReference type="GeneID" id="18238221"/>
<keyword evidence="7" id="KW-0539">Nucleus</keyword>
<evidence type="ECO:0000256" key="2">
    <source>
        <dbReference type="ARBA" id="ARBA00004496"/>
    </source>
</evidence>
<keyword evidence="6" id="KW-0653">Protein transport</keyword>
<evidence type="ECO:0000256" key="4">
    <source>
        <dbReference type="ARBA" id="ARBA00022448"/>
    </source>
</evidence>
<dbReference type="PANTHER" id="PTHR12596:SF1">
    <property type="entry name" value="EXPORTIN-4"/>
    <property type="match status" value="1"/>
</dbReference>
<dbReference type="SUPFAM" id="SSF48371">
    <property type="entry name" value="ARM repeat"/>
    <property type="match status" value="1"/>
</dbReference>
<evidence type="ECO:0000259" key="9">
    <source>
        <dbReference type="PROSITE" id="PS50166"/>
    </source>
</evidence>
<comment type="similarity">
    <text evidence="3">Belongs to the exportin family.</text>
</comment>
<evidence type="ECO:0000313" key="10">
    <source>
        <dbReference type="EMBL" id="EGF82134.1"/>
    </source>
</evidence>
<dbReference type="GO" id="GO:0006611">
    <property type="term" value="P:protein export from nucleus"/>
    <property type="evidence" value="ECO:0000318"/>
    <property type="project" value="GO_Central"/>
</dbReference>
<dbReference type="InParanoid" id="F4NZ37"/>
<keyword evidence="11" id="KW-1185">Reference proteome</keyword>
<dbReference type="InterPro" id="IPR044189">
    <property type="entry name" value="XPO4/7-like"/>
</dbReference>
<dbReference type="HOGENOM" id="CLU_005818_0_0_1"/>
<organism evidence="10 11">
    <name type="scientific">Batrachochytrium dendrobatidis (strain JAM81 / FGSC 10211)</name>
    <name type="common">Frog chytrid fungus</name>
    <dbReference type="NCBI Taxonomy" id="684364"/>
    <lineage>
        <taxon>Eukaryota</taxon>
        <taxon>Fungi</taxon>
        <taxon>Fungi incertae sedis</taxon>
        <taxon>Chytridiomycota</taxon>
        <taxon>Chytridiomycota incertae sedis</taxon>
        <taxon>Chytridiomycetes</taxon>
        <taxon>Rhizophydiales</taxon>
        <taxon>Rhizophydiales incertae sedis</taxon>
        <taxon>Batrachochytrium</taxon>
    </lineage>
</organism>
<evidence type="ECO:0000256" key="6">
    <source>
        <dbReference type="ARBA" id="ARBA00022927"/>
    </source>
</evidence>
<dbReference type="InterPro" id="IPR001494">
    <property type="entry name" value="Importin-beta_N"/>
</dbReference>
<evidence type="ECO:0000256" key="3">
    <source>
        <dbReference type="ARBA" id="ARBA00009466"/>
    </source>
</evidence>
<proteinExistence type="inferred from homology"/>
<dbReference type="RefSeq" id="XP_006677290.1">
    <property type="nucleotide sequence ID" value="XM_006677227.1"/>
</dbReference>
<sequence length="1195" mass="134428">MTAMQQRLPVPIIEPAALKAHFEDAVNKLLLPQTRVQGEQLLKDFRKLPDLYNTCKYILETSTLPAAQFHAAIALQDALPRIYIQQTAEDRHALQQYLVQYLVQRCATQRHAALQLLIALLEEFSSKKATALGLPWNFHHDCQVSFERSHLQVVFESILRSIHNELRSPQFLSTIDGKKILNHNLFCAEKILSWTCISGSPATLAPACSVVNSNEEEFYDAPNFPATWRTVLLSPNVLGLFFQIAMLFAREPSISTKAHKCVIQLAGLHGDVLANEGETLEYVHCLLENTTKHLDFVFQTITDESFENSGELLSDMSQIGKQLLARFQIKMLIRIPSLGPFLQGFGKLTIVCLQNMVDELDDSWSSDTAEELLAMWCSFVQDLEDVIVSEDMASEARPNVGSAKEMLSFISTICFEIFHAYLDVRLRLAKQTIEEDEDVETHFKDLHLYGDQLLYIATIARVNSAKCLVQLGQLLTEHYGNLSQIYVNPQSTSQKTIALLNEQIHWLTLIAGHVLADSADGEKPLIPTLLQQLSKQIEKMEDDPCIALPTCIFNILELVTVEPGSAKHAITSPLIVETLLWFVERWGCTYLFVDPSNYSDLSPSFVNAFGKMGGAPQATEFLLDKVQRNFVVWHSDVDVVGQILSVIEGLSGNKDARNMFLTSATFNSLVQYFLANLSRLPATLHSNLIQTIAYIYTHATGVERTAHFTNLITAIENMLVRTVHRPDFSTVYQLSEIQEQVVNVMEMYGGLALAADETNMVVIFEACARQFPVFVKLLDLYHNYPDVEFYILQFFRDLVKYQALDALQQHHYDVLYKNVWDLIEVYAKNEVGRKRGPNNVDSELNVDLSILLEMLTGLITSEYEGLDRADVVHRLRKSTNATAVDVVQVVFFGVNALIPLITKEMLSMLIDTMPDLVILFQPIHQLQYPQLCKGYIGIVTYIVEYFPDRLMQLSDNLISCLFKSLVYGLNQHITSLSIGSLRAMESIALYLWSEQVSKAMSNSTGGISIQYESPQSAHIDALLHETLTCMLFKTFDSSLINSAADAVSSLVSIRRQSFQAIAGQIIQSQPHAFSQQLTEAFSSLSAMLDTHETHQRSLLLAGKLKIGQGCGSMYYDPRDNVGTPEQRAMREMFGRFLINVRGLLQMMKFTAEDEDENGKNNYLLFSRVNHKCLATGSILKTISVYTSNYAIGLGQ</sequence>